<reference evidence="2 3" key="1">
    <citation type="submission" date="2016-10" db="EMBL/GenBank/DDBJ databases">
        <authorList>
            <person name="de Groot N.N."/>
        </authorList>
    </citation>
    <scope>NUCLEOTIDE SEQUENCE [LARGE SCALE GENOMIC DNA]</scope>
    <source>
        <strain evidence="2 3">CGMCC 4.2026</strain>
    </source>
</reference>
<keyword evidence="3" id="KW-1185">Reference proteome</keyword>
<accession>A0A1H8L8N2</accession>
<dbReference type="EMBL" id="FODD01000015">
    <property type="protein sequence ID" value="SEO01156.1"/>
    <property type="molecule type" value="Genomic_DNA"/>
</dbReference>
<evidence type="ECO:0000313" key="3">
    <source>
        <dbReference type="Proteomes" id="UP000181951"/>
    </source>
</evidence>
<dbReference type="OrthoDB" id="4562627at2"/>
<dbReference type="STRING" id="310780.SAMN05216267_101581"/>
<protein>
    <recommendedName>
        <fullName evidence="1">DUF6879 domain-containing protein</fullName>
    </recommendedName>
</protein>
<dbReference type="AlphaFoldDB" id="A0A1H8L8N2"/>
<dbReference type="Pfam" id="PF21806">
    <property type="entry name" value="DUF6879"/>
    <property type="match status" value="1"/>
</dbReference>
<feature type="domain" description="DUF6879" evidence="1">
    <location>
        <begin position="8"/>
        <end position="173"/>
    </location>
</feature>
<proteinExistence type="predicted"/>
<gene>
    <name evidence="2" type="ORF">SAMN05216267_101581</name>
</gene>
<name>A0A1H8L8N2_9ACTN</name>
<dbReference type="RefSeq" id="WP_069463804.1">
    <property type="nucleotide sequence ID" value="NZ_FODD01000015.1"/>
</dbReference>
<sequence>MSQTVPPFADLLAQCQTSAVHLEMRDVYGVADEDADFAAWRAGHRHSLDNRAQWWNVFHDSVAKAVARGVVVRRARVVSEPVTEYIRYEHSCTFQNVMAGEQVRWLPRCLASDLLLPGNDLWLFDDRLIRFGLFSGDGAFVGHTLSDDLQLIKAVSDSFEAVWDRATPHDQYTI</sequence>
<dbReference type="InterPro" id="IPR049244">
    <property type="entry name" value="DUF6879"/>
</dbReference>
<evidence type="ECO:0000313" key="2">
    <source>
        <dbReference type="EMBL" id="SEO01156.1"/>
    </source>
</evidence>
<evidence type="ECO:0000259" key="1">
    <source>
        <dbReference type="Pfam" id="PF21806"/>
    </source>
</evidence>
<dbReference type="Proteomes" id="UP000181951">
    <property type="component" value="Unassembled WGS sequence"/>
</dbReference>
<organism evidence="2 3">
    <name type="scientific">Actinacidiphila rubida</name>
    <dbReference type="NCBI Taxonomy" id="310780"/>
    <lineage>
        <taxon>Bacteria</taxon>
        <taxon>Bacillati</taxon>
        <taxon>Actinomycetota</taxon>
        <taxon>Actinomycetes</taxon>
        <taxon>Kitasatosporales</taxon>
        <taxon>Streptomycetaceae</taxon>
        <taxon>Actinacidiphila</taxon>
    </lineage>
</organism>